<feature type="region of interest" description="Disordered" evidence="1">
    <location>
        <begin position="119"/>
        <end position="146"/>
    </location>
</feature>
<dbReference type="InterPro" id="IPR053139">
    <property type="entry name" value="Surface_bspA-like"/>
</dbReference>
<dbReference type="InterPro" id="IPR026906">
    <property type="entry name" value="LRR_5"/>
</dbReference>
<name>A0ABR2KMQ4_9EUKA</name>
<keyword evidence="3" id="KW-1185">Reference proteome</keyword>
<evidence type="ECO:0008006" key="4">
    <source>
        <dbReference type="Google" id="ProtNLM"/>
    </source>
</evidence>
<comment type="caution">
    <text evidence="2">The sequence shown here is derived from an EMBL/GenBank/DDBJ whole genome shotgun (WGS) entry which is preliminary data.</text>
</comment>
<protein>
    <recommendedName>
        <fullName evidence="4">Surface antigen BspA-like</fullName>
    </recommendedName>
</protein>
<sequence>MSQKDQLELEYPLSDDQHSGINEDSQLLIQRDLHVKFINIINEQKLVIESLEGEINKEKEEKKILRQMINEKDLKIQELGNKQRKLEKEINKQFNNLQTNLQSNLKTIDKMEEFTKLILNEKEEEEENENKEKEKEEKEIKEEKEEENTESALLSLDISPDQVKINIFNELCLNLQLIVISKIFPEVSNNYIAQYFVNITNLLIYLMQFVPEEMKCLSILAKDTDQLLIELKKEEEVNVLYNVTERLFLSNVLESSEFIHHLNQIKSVSIEIKYPSEFYKNIYKKINRLKKTVTTSLDMAIFITGIRCVDVSFRNDKNINIVRMSSFVNEIEYGFFLGGAFCYCKSLKKVTISPSVSYIGENVFYGCKALTDITIPPSVKIIDCNAFGDCTSLEEVDIPSSVVEIGGGAFSYCTSLKSFKIPNTVTTIRYHAFVKCAFTQITIPSSILVIPCYTFSGCDFLTDVFFESPSSLKEIEEYAFEECKSLKKIAFPPSLNKVGPNLFKQCSSLEEITIYSTLYDIDKKAFPSNVNIIRIDLFNY</sequence>
<feature type="compositionally biased region" description="Basic and acidic residues" evidence="1">
    <location>
        <begin position="130"/>
        <end position="143"/>
    </location>
</feature>
<dbReference type="Proteomes" id="UP001470230">
    <property type="component" value="Unassembled WGS sequence"/>
</dbReference>
<evidence type="ECO:0000313" key="3">
    <source>
        <dbReference type="Proteomes" id="UP001470230"/>
    </source>
</evidence>
<dbReference type="PANTHER" id="PTHR45661">
    <property type="entry name" value="SURFACE ANTIGEN"/>
    <property type="match status" value="1"/>
</dbReference>
<dbReference type="EMBL" id="JAPFFF010000004">
    <property type="protein sequence ID" value="KAK8892390.1"/>
    <property type="molecule type" value="Genomic_DNA"/>
</dbReference>
<evidence type="ECO:0000256" key="1">
    <source>
        <dbReference type="SAM" id="MobiDB-lite"/>
    </source>
</evidence>
<dbReference type="PANTHER" id="PTHR45661:SF3">
    <property type="entry name" value="IG-LIKE DOMAIN-CONTAINING PROTEIN"/>
    <property type="match status" value="1"/>
</dbReference>
<evidence type="ECO:0000313" key="2">
    <source>
        <dbReference type="EMBL" id="KAK8892390.1"/>
    </source>
</evidence>
<organism evidence="2 3">
    <name type="scientific">Tritrichomonas musculus</name>
    <dbReference type="NCBI Taxonomy" id="1915356"/>
    <lineage>
        <taxon>Eukaryota</taxon>
        <taxon>Metamonada</taxon>
        <taxon>Parabasalia</taxon>
        <taxon>Tritrichomonadida</taxon>
        <taxon>Tritrichomonadidae</taxon>
        <taxon>Tritrichomonas</taxon>
    </lineage>
</organism>
<dbReference type="Gene3D" id="3.80.10.10">
    <property type="entry name" value="Ribonuclease Inhibitor"/>
    <property type="match status" value="2"/>
</dbReference>
<dbReference type="Pfam" id="PF13306">
    <property type="entry name" value="LRR_5"/>
    <property type="match status" value="2"/>
</dbReference>
<accession>A0ABR2KMQ4</accession>
<reference evidence="2 3" key="1">
    <citation type="submission" date="2024-04" db="EMBL/GenBank/DDBJ databases">
        <title>Tritrichomonas musculus Genome.</title>
        <authorList>
            <person name="Alves-Ferreira E."/>
            <person name="Grigg M."/>
            <person name="Lorenzi H."/>
            <person name="Galac M."/>
        </authorList>
    </citation>
    <scope>NUCLEOTIDE SEQUENCE [LARGE SCALE GENOMIC DNA]</scope>
    <source>
        <strain evidence="2 3">EAF2021</strain>
    </source>
</reference>
<gene>
    <name evidence="2" type="ORF">M9Y10_029616</name>
</gene>
<dbReference type="InterPro" id="IPR032675">
    <property type="entry name" value="LRR_dom_sf"/>
</dbReference>
<proteinExistence type="predicted"/>
<dbReference type="SUPFAM" id="SSF52058">
    <property type="entry name" value="L domain-like"/>
    <property type="match status" value="1"/>
</dbReference>